<protein>
    <recommendedName>
        <fullName evidence="2">M23ase beta-sheet core domain-containing protein</fullName>
    </recommendedName>
</protein>
<dbReference type="InterPro" id="IPR050570">
    <property type="entry name" value="Cell_wall_metabolism_enzyme"/>
</dbReference>
<dbReference type="PANTHER" id="PTHR21666:SF289">
    <property type="entry name" value="L-ALA--D-GLU ENDOPEPTIDASE"/>
    <property type="match status" value="1"/>
</dbReference>
<feature type="domain" description="M23ase beta-sheet core" evidence="2">
    <location>
        <begin position="128"/>
        <end position="223"/>
    </location>
</feature>
<dbReference type="Pfam" id="PF01551">
    <property type="entry name" value="Peptidase_M23"/>
    <property type="match status" value="1"/>
</dbReference>
<dbReference type="Gene3D" id="2.70.70.10">
    <property type="entry name" value="Glucose Permease (Domain IIA)"/>
    <property type="match status" value="1"/>
</dbReference>
<organism evidence="3 4">
    <name type="scientific">Sinomonas cyclohexanicum</name>
    <name type="common">Corynebacterium cyclohexanicum</name>
    <dbReference type="NCBI Taxonomy" id="322009"/>
    <lineage>
        <taxon>Bacteria</taxon>
        <taxon>Bacillati</taxon>
        <taxon>Actinomycetota</taxon>
        <taxon>Actinomycetes</taxon>
        <taxon>Micrococcales</taxon>
        <taxon>Micrococcaceae</taxon>
        <taxon>Sinomonas</taxon>
    </lineage>
</organism>
<accession>A0ABN6FDL9</accession>
<evidence type="ECO:0000259" key="2">
    <source>
        <dbReference type="Pfam" id="PF01551"/>
    </source>
</evidence>
<keyword evidence="4" id="KW-1185">Reference proteome</keyword>
<proteinExistence type="predicted"/>
<dbReference type="CDD" id="cd12797">
    <property type="entry name" value="M23_peptidase"/>
    <property type="match status" value="1"/>
</dbReference>
<sequence length="227" mass="22753">MRQLAEIAAVAGAGQKAGVVLAATGLVLTVTVPAATADRAPEAAPVADTALHPAVTASSDAVVDFSRAAVGSAADPDGQLKQMLSTESAGGITPAQAHHSLGAALDSMVPSSPYGYRVSPITGQIGEFHRGQDFAAQCGTAVKAAAGGTVTFAGWHPYGGGNRVVIDHGNGLETTYNHLASFSVSVGQRVDRGALIALSGTSGASTGCHLHFEVMVNGDVVDPNGWL</sequence>
<keyword evidence="1" id="KW-0732">Signal</keyword>
<dbReference type="SUPFAM" id="SSF51261">
    <property type="entry name" value="Duplicated hybrid motif"/>
    <property type="match status" value="1"/>
</dbReference>
<reference evidence="3 4" key="1">
    <citation type="journal article" date="2021" name="J. Biosci. Bioeng.">
        <title>Identification and characterization of a chc gene cluster responsible for the aromatization pathway of cyclohexanecarboxylate degradation in Sinomonas cyclohexanicum ATCC 51369.</title>
        <authorList>
            <person name="Yamamoto T."/>
            <person name="Hasegawa Y."/>
            <person name="Lau P.C.K."/>
            <person name="Iwaki H."/>
        </authorList>
    </citation>
    <scope>NUCLEOTIDE SEQUENCE [LARGE SCALE GENOMIC DNA]</scope>
    <source>
        <strain evidence="3 4">ATCC 51369</strain>
    </source>
</reference>
<dbReference type="InterPro" id="IPR011055">
    <property type="entry name" value="Dup_hybrid_motif"/>
</dbReference>
<evidence type="ECO:0000313" key="3">
    <source>
        <dbReference type="EMBL" id="BCT75022.1"/>
    </source>
</evidence>
<dbReference type="PANTHER" id="PTHR21666">
    <property type="entry name" value="PEPTIDASE-RELATED"/>
    <property type="match status" value="1"/>
</dbReference>
<dbReference type="Proteomes" id="UP001319861">
    <property type="component" value="Chromosome"/>
</dbReference>
<gene>
    <name evidence="3" type="ORF">SCMU_08640</name>
</gene>
<name>A0ABN6FDL9_SINCY</name>
<dbReference type="EMBL" id="AP024525">
    <property type="protein sequence ID" value="BCT75022.1"/>
    <property type="molecule type" value="Genomic_DNA"/>
</dbReference>
<evidence type="ECO:0000313" key="4">
    <source>
        <dbReference type="Proteomes" id="UP001319861"/>
    </source>
</evidence>
<dbReference type="InterPro" id="IPR016047">
    <property type="entry name" value="M23ase_b-sheet_dom"/>
</dbReference>
<evidence type="ECO:0000256" key="1">
    <source>
        <dbReference type="ARBA" id="ARBA00022729"/>
    </source>
</evidence>